<accession>A0A4R4E2J0</accession>
<comment type="caution">
    <text evidence="2">The sequence shown here is derived from an EMBL/GenBank/DDBJ whole genome shotgun (WGS) entry which is preliminary data.</text>
</comment>
<evidence type="ECO:0000259" key="1">
    <source>
        <dbReference type="Pfam" id="PF13411"/>
    </source>
</evidence>
<sequence>MLYPVESGGDIKMQTVGTVSNYTGITERTIQYYDILKILPLHRHNGIRILFEKDLNALLKIMILKMLNTKVTTIKKTNPAELDFNEILTSLEQLGHHLNEVMICLEKLQGEKSEEGLLTALRIVNEFINLYVNKR</sequence>
<keyword evidence="3" id="KW-1185">Reference proteome</keyword>
<feature type="domain" description="HTH merR-type" evidence="1">
    <location>
        <begin position="15"/>
        <end position="76"/>
    </location>
</feature>
<dbReference type="Proteomes" id="UP000295418">
    <property type="component" value="Unassembled WGS sequence"/>
</dbReference>
<dbReference type="InterPro" id="IPR009061">
    <property type="entry name" value="DNA-bd_dom_put_sf"/>
</dbReference>
<organism evidence="2 3">
    <name type="scientific">Paenibacillus albiflavus</name>
    <dbReference type="NCBI Taxonomy" id="2545760"/>
    <lineage>
        <taxon>Bacteria</taxon>
        <taxon>Bacillati</taxon>
        <taxon>Bacillota</taxon>
        <taxon>Bacilli</taxon>
        <taxon>Bacillales</taxon>
        <taxon>Paenibacillaceae</taxon>
        <taxon>Paenibacillus</taxon>
    </lineage>
</organism>
<name>A0A4R4E2J0_9BACL</name>
<protein>
    <submittedName>
        <fullName evidence="2">MerR family transcriptional regulator</fullName>
    </submittedName>
</protein>
<dbReference type="InterPro" id="IPR000551">
    <property type="entry name" value="MerR-type_HTH_dom"/>
</dbReference>
<dbReference type="EMBL" id="SKFG01000049">
    <property type="protein sequence ID" value="TCZ69615.1"/>
    <property type="molecule type" value="Genomic_DNA"/>
</dbReference>
<dbReference type="GO" id="GO:0003677">
    <property type="term" value="F:DNA binding"/>
    <property type="evidence" value="ECO:0007669"/>
    <property type="project" value="InterPro"/>
</dbReference>
<evidence type="ECO:0000313" key="3">
    <source>
        <dbReference type="Proteomes" id="UP000295418"/>
    </source>
</evidence>
<gene>
    <name evidence="2" type="ORF">E0485_23685</name>
</gene>
<reference evidence="2 3" key="1">
    <citation type="submission" date="2019-03" db="EMBL/GenBank/DDBJ databases">
        <authorList>
            <person name="Kim M.K.M."/>
        </authorList>
    </citation>
    <scope>NUCLEOTIDE SEQUENCE [LARGE SCALE GENOMIC DNA]</scope>
    <source>
        <strain evidence="2 3">18JY21-1</strain>
    </source>
</reference>
<dbReference type="GO" id="GO:0006355">
    <property type="term" value="P:regulation of DNA-templated transcription"/>
    <property type="evidence" value="ECO:0007669"/>
    <property type="project" value="InterPro"/>
</dbReference>
<proteinExistence type="predicted"/>
<dbReference type="OrthoDB" id="9791488at2"/>
<dbReference type="AlphaFoldDB" id="A0A4R4E2J0"/>
<evidence type="ECO:0000313" key="2">
    <source>
        <dbReference type="EMBL" id="TCZ69615.1"/>
    </source>
</evidence>
<dbReference type="Gene3D" id="1.10.1660.10">
    <property type="match status" value="1"/>
</dbReference>
<dbReference type="SUPFAM" id="SSF46955">
    <property type="entry name" value="Putative DNA-binding domain"/>
    <property type="match status" value="1"/>
</dbReference>
<dbReference type="Pfam" id="PF13411">
    <property type="entry name" value="MerR_1"/>
    <property type="match status" value="1"/>
</dbReference>